<reference evidence="3 4" key="1">
    <citation type="submission" date="2015-04" db="EMBL/GenBank/DDBJ databases">
        <title>The draft genome sequence of Fusarium langsethiae, a T-2/HT-2 mycotoxin producer.</title>
        <authorList>
            <person name="Lysoe E."/>
            <person name="Divon H.H."/>
            <person name="Terzi V."/>
            <person name="Orru L."/>
            <person name="Lamontanara A."/>
            <person name="Kolseth A.-K."/>
            <person name="Frandsen R.J."/>
            <person name="Nielsen K."/>
            <person name="Thrane U."/>
        </authorList>
    </citation>
    <scope>NUCLEOTIDE SEQUENCE [LARGE SCALE GENOMIC DNA]</scope>
    <source>
        <strain evidence="3 4">Fl201059</strain>
    </source>
</reference>
<dbReference type="PANTHER" id="PTHR10039:SF5">
    <property type="entry name" value="NACHT DOMAIN-CONTAINING PROTEIN"/>
    <property type="match status" value="1"/>
</dbReference>
<dbReference type="OrthoDB" id="443402at2759"/>
<dbReference type="Pfam" id="PF14479">
    <property type="entry name" value="HeLo"/>
    <property type="match status" value="1"/>
</dbReference>
<dbReference type="Gene3D" id="1.20.120.1020">
    <property type="entry name" value="Prion-inhibition and propagation, HeLo domain"/>
    <property type="match status" value="1"/>
</dbReference>
<organism evidence="3 4">
    <name type="scientific">Fusarium langsethiae</name>
    <dbReference type="NCBI Taxonomy" id="179993"/>
    <lineage>
        <taxon>Eukaryota</taxon>
        <taxon>Fungi</taxon>
        <taxon>Dikarya</taxon>
        <taxon>Ascomycota</taxon>
        <taxon>Pezizomycotina</taxon>
        <taxon>Sordariomycetes</taxon>
        <taxon>Hypocreomycetidae</taxon>
        <taxon>Hypocreales</taxon>
        <taxon>Nectriaceae</taxon>
        <taxon>Fusarium</taxon>
    </lineage>
</organism>
<keyword evidence="4" id="KW-1185">Reference proteome</keyword>
<dbReference type="Pfam" id="PF25053">
    <property type="entry name" value="DUF7791"/>
    <property type="match status" value="1"/>
</dbReference>
<comment type="caution">
    <text evidence="3">The sequence shown here is derived from an EMBL/GenBank/DDBJ whole genome shotgun (WGS) entry which is preliminary data.</text>
</comment>
<dbReference type="InterPro" id="IPR056884">
    <property type="entry name" value="NPHP3-like_N"/>
</dbReference>
<dbReference type="Pfam" id="PF24883">
    <property type="entry name" value="NPHP3_N"/>
    <property type="match status" value="1"/>
</dbReference>
<keyword evidence="1" id="KW-0677">Repeat</keyword>
<dbReference type="InterPro" id="IPR007111">
    <property type="entry name" value="NACHT_NTPase"/>
</dbReference>
<proteinExistence type="predicted"/>
<gene>
    <name evidence="3" type="ORF">FLAG1_05748</name>
</gene>
<dbReference type="SUPFAM" id="SSF52540">
    <property type="entry name" value="P-loop containing nucleoside triphosphate hydrolases"/>
    <property type="match status" value="1"/>
</dbReference>
<feature type="domain" description="NACHT" evidence="2">
    <location>
        <begin position="287"/>
        <end position="447"/>
    </location>
</feature>
<name>A0A0N0DEM8_FUSLA</name>
<dbReference type="AlphaFoldDB" id="A0A0N0DEM8"/>
<evidence type="ECO:0000259" key="2">
    <source>
        <dbReference type="PROSITE" id="PS50837"/>
    </source>
</evidence>
<dbReference type="InterPro" id="IPR027417">
    <property type="entry name" value="P-loop_NTPase"/>
</dbReference>
<evidence type="ECO:0000313" key="4">
    <source>
        <dbReference type="Proteomes" id="UP000037904"/>
    </source>
</evidence>
<protein>
    <submittedName>
        <fullName evidence="3">Small s protein</fullName>
    </submittedName>
</protein>
<dbReference type="Gene3D" id="3.40.50.300">
    <property type="entry name" value="P-loop containing nucleotide triphosphate hydrolases"/>
    <property type="match status" value="1"/>
</dbReference>
<dbReference type="InterPro" id="IPR056693">
    <property type="entry name" value="DUF7791"/>
</dbReference>
<accession>A0A0N0DEM8</accession>
<dbReference type="EMBL" id="JXCE01000099">
    <property type="protein sequence ID" value="KPA41367.1"/>
    <property type="molecule type" value="Genomic_DNA"/>
</dbReference>
<dbReference type="PANTHER" id="PTHR10039">
    <property type="entry name" value="AMELOGENIN"/>
    <property type="match status" value="1"/>
</dbReference>
<evidence type="ECO:0000313" key="3">
    <source>
        <dbReference type="EMBL" id="KPA41367.1"/>
    </source>
</evidence>
<dbReference type="InterPro" id="IPR029498">
    <property type="entry name" value="HeLo_dom"/>
</dbReference>
<dbReference type="Proteomes" id="UP000037904">
    <property type="component" value="Unassembled WGS sequence"/>
</dbReference>
<sequence length="765" mass="86752">MEVGGFAVGAVGLVSLLKDCVDLYSMFKLAQNLDEDAKKLKANFEVEKTLFFEWFGEVGLLYQDPKETEFSGAHNRDLIICILEQIRDLLSDGKKLQAIYGMRNIAPMESRNSSMESNDALESISTRRRAQLLIAFGRMKIKDTFQRTSSSTLGGVTKQISWAIGDKEKFDRLITDLSYFNRSLVALTLGTTSNLTAKDLSHISSIANLNSIVEALKDSNHTHQEAAEAARSNAIQSIMDTLWFRWCEDRRLAVKDAHKKTFQWTLDPSAEECRWHHFPSWLQSGTGIYWLFGKAGSGKSTLMKFLHDNERTQQYLKVWSGESELVFISFFFYALGQREQKSQVGLLRSLLYQILSRDASLVETVLPNAWREASSGDQKKPEDLPIPSVAEMMKALKDIVKLYRDTKKMFFLIDGIDEYEGQDIDVAAFISELGGFSNVKVLVSSRPHNAFVTAFRELPSMNLPDLTERDITSYVDDTVASHPNMRAISAMDPKAVTSITRSLIERASGVFLWVVLVCRSVIEGCDNCESASDLQYRVNESPEEVEDLLQLIMESIPPRWKDEAMKIMYLLHTKHSCQMAGSILTLGLYLICEQGISSDIHCSKIQNMQPLSKEEIDERCHIMERRLQSKCRGIVEVERNLGIIGKFRRKPYYSNVDFMHRTVYDLISQPGFFDRQFGKIIRQGFNAHFVLCNLMCQLIMTCQLDAPAHRSIFFTTAISIIHGGKKKGCTPDILLHCLSRIQYVSAMSRPGDRNDLQEAKKILPA</sequence>
<dbReference type="PROSITE" id="PS50837">
    <property type="entry name" value="NACHT"/>
    <property type="match status" value="1"/>
</dbReference>
<evidence type="ECO:0000256" key="1">
    <source>
        <dbReference type="ARBA" id="ARBA00022737"/>
    </source>
</evidence>
<dbReference type="InterPro" id="IPR038305">
    <property type="entry name" value="HeLo_sf"/>
</dbReference>